<protein>
    <recommendedName>
        <fullName evidence="5">Exportin-5</fullName>
    </recommendedName>
</protein>
<reference evidence="3" key="1">
    <citation type="submission" date="2019-03" db="EMBL/GenBank/DDBJ databases">
        <title>Long read genome sequence of the mycoparasitic Pythium oligandrum ATCC 38472 isolated from sugarbeet rhizosphere.</title>
        <authorList>
            <person name="Gaulin E."/>
        </authorList>
    </citation>
    <scope>NUCLEOTIDE SEQUENCE</scope>
    <source>
        <strain evidence="3">ATCC 38472_TT</strain>
    </source>
</reference>
<dbReference type="InterPro" id="IPR011989">
    <property type="entry name" value="ARM-like"/>
</dbReference>
<evidence type="ECO:0008006" key="5">
    <source>
        <dbReference type="Google" id="ProtNLM"/>
    </source>
</evidence>
<dbReference type="GO" id="GO:0003723">
    <property type="term" value="F:RNA binding"/>
    <property type="evidence" value="ECO:0007669"/>
    <property type="project" value="TreeGrafter"/>
</dbReference>
<dbReference type="AlphaFoldDB" id="A0A8K1CEL9"/>
<dbReference type="GO" id="GO:0006405">
    <property type="term" value="P:RNA export from nucleus"/>
    <property type="evidence" value="ECO:0007669"/>
    <property type="project" value="TreeGrafter"/>
</dbReference>
<dbReference type="Proteomes" id="UP000794436">
    <property type="component" value="Unassembled WGS sequence"/>
</dbReference>
<evidence type="ECO:0000259" key="2">
    <source>
        <dbReference type="Pfam" id="PF19273"/>
    </source>
</evidence>
<dbReference type="Pfam" id="PF19273">
    <property type="entry name" value="Exportin-5"/>
    <property type="match status" value="1"/>
</dbReference>
<evidence type="ECO:0000259" key="1">
    <source>
        <dbReference type="Pfam" id="PF08389"/>
    </source>
</evidence>
<dbReference type="InterPro" id="IPR045478">
    <property type="entry name" value="Exportin-5_C"/>
</dbReference>
<name>A0A8K1CEL9_PYTOL</name>
<dbReference type="EMBL" id="SPLM01000074">
    <property type="protein sequence ID" value="TMW62016.1"/>
    <property type="molecule type" value="Genomic_DNA"/>
</dbReference>
<comment type="caution">
    <text evidence="3">The sequence shown here is derived from an EMBL/GenBank/DDBJ whole genome shotgun (WGS) entry which is preliminary data.</text>
</comment>
<dbReference type="PANTHER" id="PTHR11223">
    <property type="entry name" value="EXPORTIN 1/5"/>
    <property type="match status" value="1"/>
</dbReference>
<evidence type="ECO:0000313" key="3">
    <source>
        <dbReference type="EMBL" id="TMW62016.1"/>
    </source>
</evidence>
<dbReference type="GO" id="GO:0006611">
    <property type="term" value="P:protein export from nucleus"/>
    <property type="evidence" value="ECO:0007669"/>
    <property type="project" value="InterPro"/>
</dbReference>
<organism evidence="3 4">
    <name type="scientific">Pythium oligandrum</name>
    <name type="common">Mycoparasitic fungus</name>
    <dbReference type="NCBI Taxonomy" id="41045"/>
    <lineage>
        <taxon>Eukaryota</taxon>
        <taxon>Sar</taxon>
        <taxon>Stramenopiles</taxon>
        <taxon>Oomycota</taxon>
        <taxon>Peronosporomycetes</taxon>
        <taxon>Pythiales</taxon>
        <taxon>Pythiaceae</taxon>
        <taxon>Pythium</taxon>
    </lineage>
</organism>
<dbReference type="OrthoDB" id="2215036at2759"/>
<dbReference type="SUPFAM" id="SSF48371">
    <property type="entry name" value="ARM repeat"/>
    <property type="match status" value="1"/>
</dbReference>
<dbReference type="Gene3D" id="1.25.10.10">
    <property type="entry name" value="Leucine-rich Repeat Variant"/>
    <property type="match status" value="1"/>
</dbReference>
<feature type="domain" description="Exportin-1/Importin-beta-like" evidence="1">
    <location>
        <begin position="125"/>
        <end position="284"/>
    </location>
</feature>
<dbReference type="Pfam" id="PF08389">
    <property type="entry name" value="Xpo1"/>
    <property type="match status" value="1"/>
</dbReference>
<sequence length="1216" mass="135921">MDPQLYHQVLLAIQVNHSHVAGQSERTAAYAFIEEFKNRDDCALYAVAIFKAPTASAVDVNGVPTANDATLSPIEVHTRQHFALHVLEHYVLTHWSRLPVADQLHLRSELMVMLLQTVPSSEDPVFIKEKKVALIAQIAKRQFPQRWPDFLTDILQVWQVGTPSQIELLLMILRSLAEDCVSSSFNSTIPPARRKDILQGLNACLPQLFPVIYSELEKQYAAYQSDVASRTSSKRLIGAALEMLKEFLDWMPLDKPVEPSTNLIMVAILLLGDEEFRVAAAECLDVYVSRSFGKENRRIMVQTITQIIEKVSTLDLQTLEPDLEANLVFHKKVNDILVTWGTTQLDVFLQDVGPQEMGLLMSVLQNLCRLFAHPSLIVAETQIVFWLNALKNKAVLQHPDIAAVVARLREISFEKYFKLGSPDRDEDTPAVECSRVEYDDHHEYMAFFGNFRGRLYALIRVLVQLDANTILKMLHERLPFVLTQHSAGSDHLSPRGLCSELSTAFLYHEGITSLIDCVVKQLPNEAIENPENRQILQAILNQILSYSSQDPLLKYRQLFVLAAFPKYYVLDGAILTSVFETLFVSIDFALPGEDVHGHMSNETMNVRRRALASLVAICQAIPAHILPVLPVLVSKVQELFAGDRVLDSEGVLLYEMLVLVSNSMQNADERAQFLQQIAQDPISLWTSAEMTNLVGSAENVVGAIETAESNPEVRKMLAKIVKTLTTIYAIAKRATVSNGIEPFAPSWPQILPNVVALIRTLHSLQQPVLKDAIMKTSTACWLLSVSVDEIAQLLGGKHQLEEEEVAKLPAASKWSKWHKNIRDVSYHIMGTAAYQPSVYASGQMAAYLQSGILSDLDAMDHRHMKNALASVFLPFLKSCPKELYPSLLEPVLSTLLTHLGQRFATSFVKPEAGQKSPKTPWTALVVGVEDAKRDVAQEKMLMDLTRQVMEFLESAIDAKTVVGADTDTPKHVTQPEDEYLRDYILLQSPTLPFLVGAILVQIVSWKDTMSCRKATILADKLVNMLHMGTQFHVMLGRDIFLASLQALLQEDAGHVKEDGLKWELINLVRNIYCRLTLGLVPVEECKGIDPCNQPQRPVSMLCSAPREILLSLPDVTALSIDGLEGYLREKHSVKSQKNSFKEFLEVPMLALKREQALASASSSPVAASLLLSGRRSSKQIEDLPERLVIPMKEQEAAWKLHETQNTSLDAQSLFSS</sequence>
<accession>A0A8K1CEL9</accession>
<gene>
    <name evidence="3" type="ORF">Poli38472_009509</name>
</gene>
<dbReference type="GO" id="GO:0005634">
    <property type="term" value="C:nucleus"/>
    <property type="evidence" value="ECO:0007669"/>
    <property type="project" value="TreeGrafter"/>
</dbReference>
<keyword evidence="4" id="KW-1185">Reference proteome</keyword>
<proteinExistence type="predicted"/>
<dbReference type="GO" id="GO:0042565">
    <property type="term" value="C:RNA nuclear export complex"/>
    <property type="evidence" value="ECO:0007669"/>
    <property type="project" value="TreeGrafter"/>
</dbReference>
<dbReference type="PANTHER" id="PTHR11223:SF3">
    <property type="entry name" value="EXPORTIN-5"/>
    <property type="match status" value="1"/>
</dbReference>
<dbReference type="GO" id="GO:0005049">
    <property type="term" value="F:nuclear export signal receptor activity"/>
    <property type="evidence" value="ECO:0007669"/>
    <property type="project" value="InterPro"/>
</dbReference>
<evidence type="ECO:0000313" key="4">
    <source>
        <dbReference type="Proteomes" id="UP000794436"/>
    </source>
</evidence>
<dbReference type="InterPro" id="IPR013598">
    <property type="entry name" value="Exportin-1/Importin-b-like"/>
</dbReference>
<feature type="domain" description="Exportin-5 C-terminal" evidence="2">
    <location>
        <begin position="324"/>
        <end position="1075"/>
    </location>
</feature>
<dbReference type="InterPro" id="IPR016024">
    <property type="entry name" value="ARM-type_fold"/>
</dbReference>
<dbReference type="GO" id="GO:0005737">
    <property type="term" value="C:cytoplasm"/>
    <property type="evidence" value="ECO:0007669"/>
    <property type="project" value="TreeGrafter"/>
</dbReference>
<dbReference type="InterPro" id="IPR045065">
    <property type="entry name" value="XPO1/5"/>
</dbReference>